<reference evidence="1 2" key="1">
    <citation type="journal article" date="2020" name="Cell">
        <title>Large-Scale Comparative Analyses of Tick Genomes Elucidate Their Genetic Diversity and Vector Capacities.</title>
        <authorList>
            <consortium name="Tick Genome and Microbiome Consortium (TIGMIC)"/>
            <person name="Jia N."/>
            <person name="Wang J."/>
            <person name="Shi W."/>
            <person name="Du L."/>
            <person name="Sun Y."/>
            <person name="Zhan W."/>
            <person name="Jiang J.F."/>
            <person name="Wang Q."/>
            <person name="Zhang B."/>
            <person name="Ji P."/>
            <person name="Bell-Sakyi L."/>
            <person name="Cui X.M."/>
            <person name="Yuan T.T."/>
            <person name="Jiang B.G."/>
            <person name="Yang W.F."/>
            <person name="Lam T.T."/>
            <person name="Chang Q.C."/>
            <person name="Ding S.J."/>
            <person name="Wang X.J."/>
            <person name="Zhu J.G."/>
            <person name="Ruan X.D."/>
            <person name="Zhao L."/>
            <person name="Wei J.T."/>
            <person name="Ye R.Z."/>
            <person name="Que T.C."/>
            <person name="Du C.H."/>
            <person name="Zhou Y.H."/>
            <person name="Cheng J.X."/>
            <person name="Dai P.F."/>
            <person name="Guo W.B."/>
            <person name="Han X.H."/>
            <person name="Huang E.J."/>
            <person name="Li L.F."/>
            <person name="Wei W."/>
            <person name="Gao Y.C."/>
            <person name="Liu J.Z."/>
            <person name="Shao H.Z."/>
            <person name="Wang X."/>
            <person name="Wang C.C."/>
            <person name="Yang T.C."/>
            <person name="Huo Q.B."/>
            <person name="Li W."/>
            <person name="Chen H.Y."/>
            <person name="Chen S.E."/>
            <person name="Zhou L.G."/>
            <person name="Ni X.B."/>
            <person name="Tian J.H."/>
            <person name="Sheng Y."/>
            <person name="Liu T."/>
            <person name="Pan Y.S."/>
            <person name="Xia L.Y."/>
            <person name="Li J."/>
            <person name="Zhao F."/>
            <person name="Cao W.C."/>
        </authorList>
    </citation>
    <scope>NUCLEOTIDE SEQUENCE [LARGE SCALE GENOMIC DNA]</scope>
    <source>
        <strain evidence="1">Iper-2018</strain>
    </source>
</reference>
<name>A0AC60P8Z9_IXOPE</name>
<dbReference type="Proteomes" id="UP000805193">
    <property type="component" value="Unassembled WGS sequence"/>
</dbReference>
<accession>A0AC60P8Z9</accession>
<comment type="caution">
    <text evidence="1">The sequence shown here is derived from an EMBL/GenBank/DDBJ whole genome shotgun (WGS) entry which is preliminary data.</text>
</comment>
<proteinExistence type="predicted"/>
<gene>
    <name evidence="1" type="ORF">HPB47_006927</name>
</gene>
<protein>
    <submittedName>
        <fullName evidence="1">Uncharacterized protein</fullName>
    </submittedName>
</protein>
<keyword evidence="2" id="KW-1185">Reference proteome</keyword>
<sequence>MVIRAAPAVASVAVNRLGRQNPGPRQLRHVRKKAFVATTTSTPTSWDMGSFVNFPWESVLKDLARRAKSSLARPGSVVLRRQNCGEPDEVYITEDMRDKAYNICREFLSGTWKSISSSDMVFKSVSGGLSNLLYYCSLPETHTPLYGEPSQVLMRMYGQIHSEGGESTVTESVICTLLSERNLGPKLYGVFPGGRLEEYIPARALTIEQLKDPEISLLIARKLGKVHVLQAPLVKEPTWLFNNMQRWLKYARSIKVDSLPVKDYTNAVNLLSVDLAAEVGWLKELLSTVCSPIVFCHNDLQEGNILFMEGPGPKEDNMVFIDYEYCAYNYRGFDIGNHFCEWMYDYSYPEHPYFKVLPHDYPRLEHQREFVSHYLRSYKMCQMQKPEDSTPGAINTVEHVLKEAHMFTLASHLMWTLWSIFNAHTSKIKFGYWEYGQARLESYLKLKQQLLAAASEHQQQANSEATPAATT</sequence>
<organism evidence="1 2">
    <name type="scientific">Ixodes persulcatus</name>
    <name type="common">Taiga tick</name>
    <dbReference type="NCBI Taxonomy" id="34615"/>
    <lineage>
        <taxon>Eukaryota</taxon>
        <taxon>Metazoa</taxon>
        <taxon>Ecdysozoa</taxon>
        <taxon>Arthropoda</taxon>
        <taxon>Chelicerata</taxon>
        <taxon>Arachnida</taxon>
        <taxon>Acari</taxon>
        <taxon>Parasitiformes</taxon>
        <taxon>Ixodida</taxon>
        <taxon>Ixodoidea</taxon>
        <taxon>Ixodidae</taxon>
        <taxon>Ixodinae</taxon>
        <taxon>Ixodes</taxon>
    </lineage>
</organism>
<evidence type="ECO:0000313" key="1">
    <source>
        <dbReference type="EMBL" id="KAG0415899.1"/>
    </source>
</evidence>
<dbReference type="EMBL" id="JABSTQ010011012">
    <property type="protein sequence ID" value="KAG0415899.1"/>
    <property type="molecule type" value="Genomic_DNA"/>
</dbReference>
<evidence type="ECO:0000313" key="2">
    <source>
        <dbReference type="Proteomes" id="UP000805193"/>
    </source>
</evidence>